<evidence type="ECO:0000256" key="1">
    <source>
        <dbReference type="ARBA" id="ARBA00004141"/>
    </source>
</evidence>
<evidence type="ECO:0000259" key="9">
    <source>
        <dbReference type="Pfam" id="PF18139"/>
    </source>
</evidence>
<feature type="transmembrane region" description="Helical" evidence="8">
    <location>
        <begin position="539"/>
        <end position="559"/>
    </location>
</feature>
<dbReference type="AlphaFoldDB" id="A0A8C9WSQ9"/>
<keyword evidence="3 8" id="KW-0812">Transmembrane</keyword>
<dbReference type="GO" id="GO:0005886">
    <property type="term" value="C:plasma membrane"/>
    <property type="evidence" value="ECO:0007669"/>
    <property type="project" value="TreeGrafter"/>
</dbReference>
<dbReference type="PANTHER" id="PTHR13800">
    <property type="entry name" value="TRANSIENT RECEPTOR POTENTIAL CATION CHANNEL, SUBFAMILY M, MEMBER 6"/>
    <property type="match status" value="1"/>
</dbReference>
<dbReference type="InterPro" id="IPR050927">
    <property type="entry name" value="TRPM"/>
</dbReference>
<keyword evidence="7" id="KW-0407">Ion channel</keyword>
<evidence type="ECO:0000313" key="12">
    <source>
        <dbReference type="Proteomes" id="UP000694568"/>
    </source>
</evidence>
<evidence type="ECO:0000256" key="2">
    <source>
        <dbReference type="ARBA" id="ARBA00022448"/>
    </source>
</evidence>
<feature type="domain" description="TRPM SLOG" evidence="9">
    <location>
        <begin position="52"/>
        <end position="245"/>
    </location>
</feature>
<dbReference type="InterPro" id="IPR057366">
    <property type="entry name" value="TRPM-like"/>
</dbReference>
<evidence type="ECO:0000259" key="10">
    <source>
        <dbReference type="Pfam" id="PF25508"/>
    </source>
</evidence>
<proteinExistence type="predicted"/>
<evidence type="ECO:0000256" key="5">
    <source>
        <dbReference type="ARBA" id="ARBA00023065"/>
    </source>
</evidence>
<dbReference type="GO" id="GO:0099604">
    <property type="term" value="F:ligand-gated calcium channel activity"/>
    <property type="evidence" value="ECO:0007669"/>
    <property type="project" value="TreeGrafter"/>
</dbReference>
<dbReference type="GeneTree" id="ENSGT00940000156404"/>
<feature type="domain" description="TRPM-like" evidence="10">
    <location>
        <begin position="319"/>
        <end position="409"/>
    </location>
</feature>
<keyword evidence="4 8" id="KW-1133">Transmembrane helix</keyword>
<comment type="subcellular location">
    <subcellularLocation>
        <location evidence="1">Membrane</location>
        <topology evidence="1">Multi-pass membrane protein</topology>
    </subcellularLocation>
</comment>
<name>A0A8C9WSQ9_SANLU</name>
<keyword evidence="5" id="KW-0406">Ion transport</keyword>
<dbReference type="InterPro" id="IPR041491">
    <property type="entry name" value="TRPM_SLOG"/>
</dbReference>
<evidence type="ECO:0000256" key="8">
    <source>
        <dbReference type="SAM" id="Phobius"/>
    </source>
</evidence>
<evidence type="ECO:0000256" key="7">
    <source>
        <dbReference type="ARBA" id="ARBA00023303"/>
    </source>
</evidence>
<dbReference type="Gene3D" id="3.40.50.450">
    <property type="match status" value="1"/>
</dbReference>
<dbReference type="PANTHER" id="PTHR13800:SF2">
    <property type="entry name" value="TRANSIENT RECEPTOR POTENTIAL CATION CHANNEL SUBFAMILY M MEMBER 2"/>
    <property type="match status" value="1"/>
</dbReference>
<accession>A0A8C9WSQ9</accession>
<reference evidence="11" key="1">
    <citation type="submission" date="2025-08" db="UniProtKB">
        <authorList>
            <consortium name="Ensembl"/>
        </authorList>
    </citation>
    <scope>IDENTIFICATION</scope>
</reference>
<dbReference type="Ensembl" id="ENSSLUT00000000056.1">
    <property type="protein sequence ID" value="ENSSLUP00000000030.1"/>
    <property type="gene ID" value="ENSSLUG00000000054.1"/>
</dbReference>
<keyword evidence="2" id="KW-0813">Transport</keyword>
<evidence type="ECO:0000256" key="4">
    <source>
        <dbReference type="ARBA" id="ARBA00022989"/>
    </source>
</evidence>
<keyword evidence="6 8" id="KW-0472">Membrane</keyword>
<organism evidence="11 12">
    <name type="scientific">Sander lucioperca</name>
    <name type="common">Pike-perch</name>
    <name type="synonym">Perca lucioperca</name>
    <dbReference type="NCBI Taxonomy" id="283035"/>
    <lineage>
        <taxon>Eukaryota</taxon>
        <taxon>Metazoa</taxon>
        <taxon>Chordata</taxon>
        <taxon>Craniata</taxon>
        <taxon>Vertebrata</taxon>
        <taxon>Euteleostomi</taxon>
        <taxon>Actinopterygii</taxon>
        <taxon>Neopterygii</taxon>
        <taxon>Teleostei</taxon>
        <taxon>Neoteleostei</taxon>
        <taxon>Acanthomorphata</taxon>
        <taxon>Eupercaria</taxon>
        <taxon>Perciformes</taxon>
        <taxon>Percoidei</taxon>
        <taxon>Percidae</taxon>
        <taxon>Luciopercinae</taxon>
        <taxon>Sander</taxon>
    </lineage>
</organism>
<dbReference type="Pfam" id="PF25508">
    <property type="entry name" value="TRPM2"/>
    <property type="match status" value="2"/>
</dbReference>
<feature type="domain" description="TRPM-like" evidence="10">
    <location>
        <begin position="410"/>
        <end position="518"/>
    </location>
</feature>
<keyword evidence="12" id="KW-1185">Reference proteome</keyword>
<evidence type="ECO:0000256" key="3">
    <source>
        <dbReference type="ARBA" id="ARBA00022692"/>
    </source>
</evidence>
<protein>
    <submittedName>
        <fullName evidence="11">Transient receptor potential cation channel, subfamily M, member 2</fullName>
    </submittedName>
</protein>
<dbReference type="Pfam" id="PF18139">
    <property type="entry name" value="LSDAT_euk"/>
    <property type="match status" value="1"/>
</dbReference>
<sequence length="560" mass="62621">SEGNFTDESWDRHRHVREVPTDAFGDISFGGLGQKTGKPVCLYPRFCVCLGKLSPPNLLISVTGGAKNFYLKARLKNMFHRGLIKVAQTTGAWIISGGMHTGVMKHVGQAVRDHALSSAMQGQIVAIGVATWGTIHNREALVHSEGCFPAHYLMDIESQGRLSCLDNNHTHFLLVDDGTQGQYGVEIELRSRLEKYISRHMTIPVVCVVLDGGPGTLNTIYNAMLNGTPCVILEGSGRIADVIAQVAGLPLTRVTIALIHQLMKKFFGQEYENFPDFKIIDWTKKVCEHTDDLNKYRPIYKIVCCSEKLLCSPGLLFPIQSSDLHWAMFSALVGNKPLFVSLLLENDVSLRDFLQDEATLCELYTCLPSCIFLRKLAKRVQSCIEPQAENTKHKKLSMTHVSDEVRHLLDLFLWAVVQNNKELAEIAWEQCRDCMSAALAASKILKTMAEEGSDADEAEDMQELANHYEKHAIGVFSECHNSDEERAQKLLVRASPFWGRTTCLRLALEADDKSFVAQSGVQALLTQIWCGELSVINPVWRVLICMVFFPLIYTGFLVFR</sequence>
<evidence type="ECO:0000313" key="11">
    <source>
        <dbReference type="Ensembl" id="ENSSLUP00000000030.1"/>
    </source>
</evidence>
<reference evidence="11" key="2">
    <citation type="submission" date="2025-09" db="UniProtKB">
        <authorList>
            <consortium name="Ensembl"/>
        </authorList>
    </citation>
    <scope>IDENTIFICATION</scope>
</reference>
<evidence type="ECO:0000256" key="6">
    <source>
        <dbReference type="ARBA" id="ARBA00023136"/>
    </source>
</evidence>
<dbReference type="Proteomes" id="UP000694568">
    <property type="component" value="Unplaced"/>
</dbReference>